<proteinExistence type="predicted"/>
<dbReference type="PRINTS" id="PR00412">
    <property type="entry name" value="EPOXHYDRLASE"/>
</dbReference>
<dbReference type="InterPro" id="IPR000639">
    <property type="entry name" value="Epox_hydrolase-like"/>
</dbReference>
<sequence>MIERNNTMPSVEVPVTGGTSTVNYLVTGSGPGLVLVHGTGANAESNWAPLVEAVSDRFTVVAPDLSGSGATTDPGGPILVPDLVAQVLGAADHAGLADFHLVGHSLGAVVATALAGARPERVRSLVAHAGWVRTDPWMAHQFDLWARMARVDHELVSRMLQVTAMGDDTLRSRSHADFAEATAGFTAMLGASKSGFIRQSEADVEVDITASLPNITAPTLVFSSEGDRIAPPHQQRELARLIPNAELVVVPGGHGLPFENPDLFVATVVEYLDRQTAFTPAP</sequence>
<gene>
    <name evidence="2" type="ORF">SAMN05444320_10577</name>
</gene>
<dbReference type="PRINTS" id="PR00111">
    <property type="entry name" value="ABHYDROLASE"/>
</dbReference>
<evidence type="ECO:0000313" key="3">
    <source>
        <dbReference type="Proteomes" id="UP000184501"/>
    </source>
</evidence>
<dbReference type="Proteomes" id="UP000184501">
    <property type="component" value="Unassembled WGS sequence"/>
</dbReference>
<dbReference type="GO" id="GO:0003824">
    <property type="term" value="F:catalytic activity"/>
    <property type="evidence" value="ECO:0007669"/>
    <property type="project" value="InterPro"/>
</dbReference>
<evidence type="ECO:0000259" key="1">
    <source>
        <dbReference type="Pfam" id="PF00561"/>
    </source>
</evidence>
<dbReference type="Gene3D" id="3.40.50.1820">
    <property type="entry name" value="alpha/beta hydrolase"/>
    <property type="match status" value="1"/>
</dbReference>
<keyword evidence="3" id="KW-1185">Reference proteome</keyword>
<reference evidence="2 3" key="1">
    <citation type="submission" date="2016-11" db="EMBL/GenBank/DDBJ databases">
        <authorList>
            <person name="Jaros S."/>
            <person name="Januszkiewicz K."/>
            <person name="Wedrychowicz H."/>
        </authorList>
    </citation>
    <scope>NUCLEOTIDE SEQUENCE [LARGE SCALE GENOMIC DNA]</scope>
    <source>
        <strain evidence="2 3">DSM 44523</strain>
    </source>
</reference>
<dbReference type="EMBL" id="FQVN01000005">
    <property type="protein sequence ID" value="SHF81178.1"/>
    <property type="molecule type" value="Genomic_DNA"/>
</dbReference>
<dbReference type="Pfam" id="PF00561">
    <property type="entry name" value="Abhydrolase_1"/>
    <property type="match status" value="1"/>
</dbReference>
<dbReference type="AlphaFoldDB" id="A0A1M5EPF6"/>
<dbReference type="PANTHER" id="PTHR43798">
    <property type="entry name" value="MONOACYLGLYCEROL LIPASE"/>
    <property type="match status" value="1"/>
</dbReference>
<evidence type="ECO:0000313" key="2">
    <source>
        <dbReference type="EMBL" id="SHF81178.1"/>
    </source>
</evidence>
<dbReference type="InterPro" id="IPR029058">
    <property type="entry name" value="AB_hydrolase_fold"/>
</dbReference>
<dbReference type="InterPro" id="IPR000073">
    <property type="entry name" value="AB_hydrolase_1"/>
</dbReference>
<dbReference type="InterPro" id="IPR050266">
    <property type="entry name" value="AB_hydrolase_sf"/>
</dbReference>
<name>A0A1M5EPF6_STRHI</name>
<dbReference type="STRING" id="2017.SAMN05444320_10577"/>
<dbReference type="SUPFAM" id="SSF53474">
    <property type="entry name" value="alpha/beta-Hydrolases"/>
    <property type="match status" value="1"/>
</dbReference>
<organism evidence="2 3">
    <name type="scientific">Streptoalloteichus hindustanus</name>
    <dbReference type="NCBI Taxonomy" id="2017"/>
    <lineage>
        <taxon>Bacteria</taxon>
        <taxon>Bacillati</taxon>
        <taxon>Actinomycetota</taxon>
        <taxon>Actinomycetes</taxon>
        <taxon>Pseudonocardiales</taxon>
        <taxon>Pseudonocardiaceae</taxon>
        <taxon>Streptoalloteichus</taxon>
    </lineage>
</organism>
<accession>A0A1M5EPF6</accession>
<feature type="domain" description="AB hydrolase-1" evidence="1">
    <location>
        <begin position="33"/>
        <end position="261"/>
    </location>
</feature>
<protein>
    <submittedName>
        <fullName evidence="2">Pimeloyl-ACP methyl ester carboxylesterase</fullName>
    </submittedName>
</protein>